<dbReference type="AlphaFoldDB" id="A0A6G1JVS6"/>
<dbReference type="EMBL" id="MU005783">
    <property type="protein sequence ID" value="KAF2704321.1"/>
    <property type="molecule type" value="Genomic_DNA"/>
</dbReference>
<gene>
    <name evidence="1" type="ORF">K504DRAFT_163749</name>
</gene>
<sequence length="154" mass="17401">MFVQMIIHVDETRSRDTNPIFPFLSSQSSFIPFVPQPSVFSVSKLISFLCINNPSHSDKILRVRGLPHVILCLPNHVYRDNFNHPRGLIDSISLMSRFPQSSSPNVHKLITAVLIVHSTASTLGLEHDLHSLRTVPLVTRPSRLPSRSQYHSDN</sequence>
<evidence type="ECO:0000313" key="2">
    <source>
        <dbReference type="Proteomes" id="UP000799428"/>
    </source>
</evidence>
<proteinExistence type="predicted"/>
<accession>A0A6G1JVS6</accession>
<organism evidence="1 2">
    <name type="scientific">Pleomassaria siparia CBS 279.74</name>
    <dbReference type="NCBI Taxonomy" id="1314801"/>
    <lineage>
        <taxon>Eukaryota</taxon>
        <taxon>Fungi</taxon>
        <taxon>Dikarya</taxon>
        <taxon>Ascomycota</taxon>
        <taxon>Pezizomycotina</taxon>
        <taxon>Dothideomycetes</taxon>
        <taxon>Pleosporomycetidae</taxon>
        <taxon>Pleosporales</taxon>
        <taxon>Pleomassariaceae</taxon>
        <taxon>Pleomassaria</taxon>
    </lineage>
</organism>
<evidence type="ECO:0000313" key="1">
    <source>
        <dbReference type="EMBL" id="KAF2704321.1"/>
    </source>
</evidence>
<dbReference type="Proteomes" id="UP000799428">
    <property type="component" value="Unassembled WGS sequence"/>
</dbReference>
<protein>
    <submittedName>
        <fullName evidence="1">Uncharacterized protein</fullName>
    </submittedName>
</protein>
<reference evidence="1" key="1">
    <citation type="journal article" date="2020" name="Stud. Mycol.">
        <title>101 Dothideomycetes genomes: a test case for predicting lifestyles and emergence of pathogens.</title>
        <authorList>
            <person name="Haridas S."/>
            <person name="Albert R."/>
            <person name="Binder M."/>
            <person name="Bloem J."/>
            <person name="Labutti K."/>
            <person name="Salamov A."/>
            <person name="Andreopoulos B."/>
            <person name="Baker S."/>
            <person name="Barry K."/>
            <person name="Bills G."/>
            <person name="Bluhm B."/>
            <person name="Cannon C."/>
            <person name="Castanera R."/>
            <person name="Culley D."/>
            <person name="Daum C."/>
            <person name="Ezra D."/>
            <person name="Gonzalez J."/>
            <person name="Henrissat B."/>
            <person name="Kuo A."/>
            <person name="Liang C."/>
            <person name="Lipzen A."/>
            <person name="Lutzoni F."/>
            <person name="Magnuson J."/>
            <person name="Mondo S."/>
            <person name="Nolan M."/>
            <person name="Ohm R."/>
            <person name="Pangilinan J."/>
            <person name="Park H.-J."/>
            <person name="Ramirez L."/>
            <person name="Alfaro M."/>
            <person name="Sun H."/>
            <person name="Tritt A."/>
            <person name="Yoshinaga Y."/>
            <person name="Zwiers L.-H."/>
            <person name="Turgeon B."/>
            <person name="Goodwin S."/>
            <person name="Spatafora J."/>
            <person name="Crous P."/>
            <person name="Grigoriev I."/>
        </authorList>
    </citation>
    <scope>NUCLEOTIDE SEQUENCE</scope>
    <source>
        <strain evidence="1">CBS 279.74</strain>
    </source>
</reference>
<name>A0A6G1JVS6_9PLEO</name>
<keyword evidence="2" id="KW-1185">Reference proteome</keyword>